<proteinExistence type="predicted"/>
<comment type="caution">
    <text evidence="1">The sequence shown here is derived from an EMBL/GenBank/DDBJ whole genome shotgun (WGS) entry which is preliminary data.</text>
</comment>
<accession>A0A8H7ZHD4</accession>
<reference evidence="1 2" key="1">
    <citation type="submission" date="2020-12" db="EMBL/GenBank/DDBJ databases">
        <title>Effect of drift, selection, and recombination on the evolution of hybrid genomes in Candida yeast pathogens.</title>
        <authorList>
            <person name="Mixao V."/>
            <person name="Ksiezopolska E."/>
            <person name="Saus E."/>
            <person name="Boekhout T."/>
            <person name="Gacser A."/>
            <person name="Gabaldon T."/>
        </authorList>
    </citation>
    <scope>NUCLEOTIDE SEQUENCE [LARGE SCALE GENOMIC DNA]</scope>
    <source>
        <strain evidence="1 2">BP57</strain>
    </source>
</reference>
<protein>
    <submittedName>
        <fullName evidence="1">Uncharacterized protein</fullName>
    </submittedName>
</protein>
<evidence type="ECO:0000313" key="2">
    <source>
        <dbReference type="Proteomes" id="UP000669133"/>
    </source>
</evidence>
<gene>
    <name evidence="1" type="ORF">I9W82_003579</name>
</gene>
<dbReference type="GeneID" id="93652208"/>
<organism evidence="1 2">
    <name type="scientific">Candida metapsilosis</name>
    <dbReference type="NCBI Taxonomy" id="273372"/>
    <lineage>
        <taxon>Eukaryota</taxon>
        <taxon>Fungi</taxon>
        <taxon>Dikarya</taxon>
        <taxon>Ascomycota</taxon>
        <taxon>Saccharomycotina</taxon>
        <taxon>Pichiomycetes</taxon>
        <taxon>Debaryomycetaceae</taxon>
        <taxon>Candida/Lodderomyces clade</taxon>
        <taxon>Candida</taxon>
    </lineage>
</organism>
<name>A0A8H7ZHD4_9ASCO</name>
<dbReference type="RefSeq" id="XP_067547977.1">
    <property type="nucleotide sequence ID" value="XM_067692559.1"/>
</dbReference>
<dbReference type="AlphaFoldDB" id="A0A8H7ZHD4"/>
<dbReference type="EMBL" id="JAEOAQ010000004">
    <property type="protein sequence ID" value="KAG5418861.1"/>
    <property type="molecule type" value="Genomic_DNA"/>
</dbReference>
<dbReference type="OrthoDB" id="4023341at2759"/>
<evidence type="ECO:0000313" key="1">
    <source>
        <dbReference type="EMBL" id="KAG5418861.1"/>
    </source>
</evidence>
<sequence length="113" mass="12955">MISRSPIRSIAGPSPLIVRLARKYSTIIPEPSIDPPKPKISQFGHAIFNTLTISLTTYLLLHSLWTNLEYREVEADLVAKSNDLESQVHTIVTELKQEELKKRQSWVGKLKFW</sequence>
<dbReference type="Proteomes" id="UP000669133">
    <property type="component" value="Unassembled WGS sequence"/>
</dbReference>
<keyword evidence="2" id="KW-1185">Reference proteome</keyword>